<feature type="non-terminal residue" evidence="1">
    <location>
        <position position="67"/>
    </location>
</feature>
<keyword evidence="2" id="KW-1185">Reference proteome</keyword>
<evidence type="ECO:0000313" key="1">
    <source>
        <dbReference type="EMBL" id="MCI75850.1"/>
    </source>
</evidence>
<reference evidence="1 2" key="1">
    <citation type="journal article" date="2018" name="Front. Plant Sci.">
        <title>Red Clover (Trifolium pratense) and Zigzag Clover (T. medium) - A Picture of Genomic Similarities and Differences.</title>
        <authorList>
            <person name="Dluhosova J."/>
            <person name="Istvanek J."/>
            <person name="Nedelnik J."/>
            <person name="Repkova J."/>
        </authorList>
    </citation>
    <scope>NUCLEOTIDE SEQUENCE [LARGE SCALE GENOMIC DNA]</scope>
    <source>
        <strain evidence="2">cv. 10/8</strain>
        <tissue evidence="1">Leaf</tissue>
    </source>
</reference>
<evidence type="ECO:0000313" key="2">
    <source>
        <dbReference type="Proteomes" id="UP000265520"/>
    </source>
</evidence>
<protein>
    <submittedName>
        <fullName evidence="1">Uncharacterized protein</fullName>
    </submittedName>
</protein>
<dbReference type="AlphaFoldDB" id="A0A392UU32"/>
<sequence length="67" mass="7852">MSGAPRGRGIPRQNVNVEEEFAGAFVGDPNANMWAHMMHQYQQFQVRQAQQHQEMMMMFQQQMNNPQ</sequence>
<name>A0A392UU32_9FABA</name>
<comment type="caution">
    <text evidence="1">The sequence shown here is derived from an EMBL/GenBank/DDBJ whole genome shotgun (WGS) entry which is preliminary data.</text>
</comment>
<dbReference type="Proteomes" id="UP000265520">
    <property type="component" value="Unassembled WGS sequence"/>
</dbReference>
<dbReference type="EMBL" id="LXQA010892420">
    <property type="protein sequence ID" value="MCI75850.1"/>
    <property type="molecule type" value="Genomic_DNA"/>
</dbReference>
<proteinExistence type="predicted"/>
<accession>A0A392UU32</accession>
<organism evidence="1 2">
    <name type="scientific">Trifolium medium</name>
    <dbReference type="NCBI Taxonomy" id="97028"/>
    <lineage>
        <taxon>Eukaryota</taxon>
        <taxon>Viridiplantae</taxon>
        <taxon>Streptophyta</taxon>
        <taxon>Embryophyta</taxon>
        <taxon>Tracheophyta</taxon>
        <taxon>Spermatophyta</taxon>
        <taxon>Magnoliopsida</taxon>
        <taxon>eudicotyledons</taxon>
        <taxon>Gunneridae</taxon>
        <taxon>Pentapetalae</taxon>
        <taxon>rosids</taxon>
        <taxon>fabids</taxon>
        <taxon>Fabales</taxon>
        <taxon>Fabaceae</taxon>
        <taxon>Papilionoideae</taxon>
        <taxon>50 kb inversion clade</taxon>
        <taxon>NPAAA clade</taxon>
        <taxon>Hologalegina</taxon>
        <taxon>IRL clade</taxon>
        <taxon>Trifolieae</taxon>
        <taxon>Trifolium</taxon>
    </lineage>
</organism>